<dbReference type="InterPro" id="IPR006667">
    <property type="entry name" value="SLC41_membr_dom"/>
</dbReference>
<feature type="transmembrane region" description="Helical" evidence="9">
    <location>
        <begin position="229"/>
        <end position="249"/>
    </location>
</feature>
<evidence type="ECO:0000256" key="3">
    <source>
        <dbReference type="ARBA" id="ARBA00022448"/>
    </source>
</evidence>
<comment type="subcellular location">
    <subcellularLocation>
        <location evidence="1">Membrane</location>
        <topology evidence="1">Multi-pass membrane protein</topology>
    </subcellularLocation>
</comment>
<evidence type="ECO:0000259" key="10">
    <source>
        <dbReference type="Pfam" id="PF01769"/>
    </source>
</evidence>
<keyword evidence="6 9" id="KW-1133">Transmembrane helix</keyword>
<dbReference type="RefSeq" id="XP_017992973.1">
    <property type="nucleotide sequence ID" value="XM_018136787.1"/>
</dbReference>
<evidence type="ECO:0000256" key="4">
    <source>
        <dbReference type="ARBA" id="ARBA00022692"/>
    </source>
</evidence>
<feature type="domain" description="SLC41A/MgtE integral membrane" evidence="10">
    <location>
        <begin position="51"/>
        <end position="214"/>
    </location>
</feature>
<dbReference type="Gene3D" id="1.10.357.20">
    <property type="entry name" value="SLC41 divalent cation transporters, integral membrane domain"/>
    <property type="match status" value="2"/>
</dbReference>
<sequence>MHAVASVWSLTREAFPMLTCALLGLLMSGLELDQMATWPAFVKVDKFLILVPIMFNLKGNLEMNLSLRMGTAANIGEIDNYRTRRALVTGNMALLQVQALIVAIVAGLLSFFLGHHDRTAPAAAAAVPSSTLHVRGPVHAQRPQNDKALRLRDGYFEFALVLAVAQLAASMSSAVQGSFVCALVVVSRRFGLDPDNTVVPLAGSLGDLITLTLLGMLSSGLLRFEGTGLATFLFIGLVLMCIVFALFTLRNAYVHELLGYGWVPLFAAAGISSMAGVLLEHNALRFEGYALLAPIVAGIPGITAAVHTSRLSSALHARRFVARTRPTHGADYIPLDGREDLPSAPPPATTFRQQCLESIRPQVHEWSTPITLLLNAVVLQWLFFVFLRVTGVLTFGWLFGLGLAIMSISLAMFALFFSHMLCLFLWYWDYDPDTSCMPFMTALVDA</sequence>
<dbReference type="Proteomes" id="UP000037751">
    <property type="component" value="Unassembled WGS sequence"/>
</dbReference>
<dbReference type="AlphaFoldDB" id="A0A0M8MX74"/>
<evidence type="ECO:0000256" key="5">
    <source>
        <dbReference type="ARBA" id="ARBA00022842"/>
    </source>
</evidence>
<feature type="transmembrane region" description="Helical" evidence="9">
    <location>
        <begin position="261"/>
        <end position="279"/>
    </location>
</feature>
<evidence type="ECO:0000256" key="2">
    <source>
        <dbReference type="ARBA" id="ARBA00009749"/>
    </source>
</evidence>
<gene>
    <name evidence="11" type="ORF">Malapachy_2295</name>
</gene>
<keyword evidence="4 9" id="KW-0812">Transmembrane</keyword>
<evidence type="ECO:0000256" key="9">
    <source>
        <dbReference type="SAM" id="Phobius"/>
    </source>
</evidence>
<dbReference type="VEuPathDB" id="FungiDB:Malapachy_2295"/>
<feature type="transmembrane region" description="Helical" evidence="9">
    <location>
        <begin position="395"/>
        <end position="428"/>
    </location>
</feature>
<organism evidence="11 12">
    <name type="scientific">Malassezia pachydermatis</name>
    <dbReference type="NCBI Taxonomy" id="77020"/>
    <lineage>
        <taxon>Eukaryota</taxon>
        <taxon>Fungi</taxon>
        <taxon>Dikarya</taxon>
        <taxon>Basidiomycota</taxon>
        <taxon>Ustilaginomycotina</taxon>
        <taxon>Malasseziomycetes</taxon>
        <taxon>Malasseziales</taxon>
        <taxon>Malasseziaceae</taxon>
        <taxon>Malassezia</taxon>
    </lineage>
</organism>
<dbReference type="Pfam" id="PF01769">
    <property type="entry name" value="MgtE"/>
    <property type="match status" value="2"/>
</dbReference>
<dbReference type="PANTHER" id="PTHR16228">
    <property type="entry name" value="DIVALENT CATION TRANSPORTER SOLUTE CARRIER FAMILY 41"/>
    <property type="match status" value="1"/>
</dbReference>
<feature type="transmembrane region" description="Helical" evidence="9">
    <location>
        <begin position="158"/>
        <end position="186"/>
    </location>
</feature>
<feature type="transmembrane region" description="Helical" evidence="9">
    <location>
        <begin position="198"/>
        <end position="217"/>
    </location>
</feature>
<dbReference type="GO" id="GO:0005886">
    <property type="term" value="C:plasma membrane"/>
    <property type="evidence" value="ECO:0007669"/>
    <property type="project" value="TreeGrafter"/>
</dbReference>
<protein>
    <submittedName>
        <fullName evidence="11">Mg transporter</fullName>
    </submittedName>
</protein>
<feature type="transmembrane region" description="Helical" evidence="9">
    <location>
        <begin position="92"/>
        <end position="113"/>
    </location>
</feature>
<evidence type="ECO:0000313" key="12">
    <source>
        <dbReference type="Proteomes" id="UP000037751"/>
    </source>
</evidence>
<dbReference type="OrthoDB" id="666972at2759"/>
<evidence type="ECO:0000256" key="7">
    <source>
        <dbReference type="ARBA" id="ARBA00023065"/>
    </source>
</evidence>
<feature type="transmembrane region" description="Helical" evidence="9">
    <location>
        <begin position="291"/>
        <end position="309"/>
    </location>
</feature>
<dbReference type="EMBL" id="LGAV01000002">
    <property type="protein sequence ID" value="KOS15341.1"/>
    <property type="molecule type" value="Genomic_DNA"/>
</dbReference>
<feature type="domain" description="SLC41A/MgtE integral membrane" evidence="10">
    <location>
        <begin position="294"/>
        <end position="445"/>
    </location>
</feature>
<name>A0A0M8MX74_9BASI</name>
<comment type="similarity">
    <text evidence="2">Belongs to the SLC41A transporter family.</text>
</comment>
<comment type="caution">
    <text evidence="11">The sequence shown here is derived from an EMBL/GenBank/DDBJ whole genome shotgun (WGS) entry which is preliminary data.</text>
</comment>
<dbReference type="GO" id="GO:0008324">
    <property type="term" value="F:monoatomic cation transmembrane transporter activity"/>
    <property type="evidence" value="ECO:0007669"/>
    <property type="project" value="InterPro"/>
</dbReference>
<feature type="transmembrane region" description="Helical" evidence="9">
    <location>
        <begin position="370"/>
        <end position="389"/>
    </location>
</feature>
<keyword evidence="8 9" id="KW-0472">Membrane</keyword>
<keyword evidence="3" id="KW-0813">Transport</keyword>
<keyword evidence="5" id="KW-0460">Magnesium</keyword>
<evidence type="ECO:0000256" key="1">
    <source>
        <dbReference type="ARBA" id="ARBA00004141"/>
    </source>
</evidence>
<dbReference type="InterPro" id="IPR036739">
    <property type="entry name" value="SLC41_membr_dom_sf"/>
</dbReference>
<keyword evidence="12" id="KW-1185">Reference proteome</keyword>
<reference evidence="11 12" key="1">
    <citation type="submission" date="2015-07" db="EMBL/GenBank/DDBJ databases">
        <title>Draft Genome Sequence of Malassezia furfur CBS1878 and Malassezia pachydermatis CBS1879.</title>
        <authorList>
            <person name="Triana S."/>
            <person name="Ohm R."/>
            <person name="Gonzalez A."/>
            <person name="DeCock H."/>
            <person name="Restrepo S."/>
            <person name="Celis A."/>
        </authorList>
    </citation>
    <scope>NUCLEOTIDE SEQUENCE [LARGE SCALE GENOMIC DNA]</scope>
    <source>
        <strain evidence="11 12">CBS 1879</strain>
    </source>
</reference>
<evidence type="ECO:0000313" key="11">
    <source>
        <dbReference type="EMBL" id="KOS15341.1"/>
    </source>
</evidence>
<evidence type="ECO:0000256" key="8">
    <source>
        <dbReference type="ARBA" id="ARBA00023136"/>
    </source>
</evidence>
<dbReference type="GeneID" id="28728662"/>
<evidence type="ECO:0000256" key="6">
    <source>
        <dbReference type="ARBA" id="ARBA00022989"/>
    </source>
</evidence>
<keyword evidence="7" id="KW-0406">Ion transport</keyword>
<dbReference type="InterPro" id="IPR045349">
    <property type="entry name" value="SLC41A1-3"/>
</dbReference>
<dbReference type="SUPFAM" id="SSF161093">
    <property type="entry name" value="MgtE membrane domain-like"/>
    <property type="match status" value="2"/>
</dbReference>
<dbReference type="PANTHER" id="PTHR16228:SF7">
    <property type="entry name" value="SLC41A_MGTE INTEGRAL MEMBRANE DOMAIN-CONTAINING PROTEIN"/>
    <property type="match status" value="1"/>
</dbReference>
<proteinExistence type="inferred from homology"/>
<accession>A0A0M8MX74</accession>